<accession>A0A1J4JZC8</accession>
<dbReference type="RefSeq" id="XP_068355741.1">
    <property type="nucleotide sequence ID" value="XM_068493444.1"/>
</dbReference>
<reference evidence="1" key="1">
    <citation type="submission" date="2016-10" db="EMBL/GenBank/DDBJ databases">
        <authorList>
            <person name="Benchimol M."/>
            <person name="Almeida L.G."/>
            <person name="Vasconcelos A.T."/>
            <person name="Perreira-Neves A."/>
            <person name="Rosa I.A."/>
            <person name="Tasca T."/>
            <person name="Bogo M.R."/>
            <person name="de Souza W."/>
        </authorList>
    </citation>
    <scope>NUCLEOTIDE SEQUENCE [LARGE SCALE GENOMIC DNA]</scope>
    <source>
        <strain evidence="1">K</strain>
    </source>
</reference>
<dbReference type="GeneID" id="94828148"/>
<evidence type="ECO:0000313" key="1">
    <source>
        <dbReference type="EMBL" id="OHT02605.1"/>
    </source>
</evidence>
<dbReference type="EMBL" id="MLAK01000860">
    <property type="protein sequence ID" value="OHT02605.1"/>
    <property type="molecule type" value="Genomic_DNA"/>
</dbReference>
<dbReference type="VEuPathDB" id="TrichDB:TRFO_07017"/>
<dbReference type="PANTHER" id="PTHR34925:SF2">
    <property type="entry name" value="PAZ DOMAIN-CONTAINING PROTEIN"/>
    <property type="match status" value="1"/>
</dbReference>
<comment type="caution">
    <text evidence="1">The sequence shown here is derived from an EMBL/GenBank/DDBJ whole genome shotgun (WGS) entry which is preliminary data.</text>
</comment>
<evidence type="ECO:0000313" key="2">
    <source>
        <dbReference type="Proteomes" id="UP000179807"/>
    </source>
</evidence>
<protein>
    <submittedName>
        <fullName evidence="1">Uncharacterized protein</fullName>
    </submittedName>
</protein>
<dbReference type="Proteomes" id="UP000179807">
    <property type="component" value="Unassembled WGS sequence"/>
</dbReference>
<keyword evidence="2" id="KW-1185">Reference proteome</keyword>
<name>A0A1J4JZC8_9EUKA</name>
<dbReference type="PANTHER" id="PTHR34925">
    <property type="match status" value="1"/>
</dbReference>
<proteinExistence type="predicted"/>
<organism evidence="1 2">
    <name type="scientific">Tritrichomonas foetus</name>
    <dbReference type="NCBI Taxonomy" id="1144522"/>
    <lineage>
        <taxon>Eukaryota</taxon>
        <taxon>Metamonada</taxon>
        <taxon>Parabasalia</taxon>
        <taxon>Tritrichomonadida</taxon>
        <taxon>Tritrichomonadidae</taxon>
        <taxon>Tritrichomonas</taxon>
    </lineage>
</organism>
<gene>
    <name evidence="1" type="ORF">TRFO_07017</name>
</gene>
<dbReference type="AlphaFoldDB" id="A0A1J4JZC8"/>
<sequence>MSLNIRVENGQTIITGPTYKIDEVKETIRQILKCESKYSLSTIRFHEKYSTISPEIQNALQFLYPKLHTDLLETAEKEIITENNTFRYYVGTYSNIIVGFLIEIFVKNQPAAFKCQINKNYDKSPVFTLNIPIPVQIKIINSSKDGLLDLYLSSESSIPFSTRSQLLKDAIHSISQKKIGVSKFSAVDIDGFEQDLQISMANFLKIHLLKSNDVFADDLDSKSFVLYILPRNEVSQGFSDLQYLEKVKNRVERSFFRIERRKCSGCGYIYSDTSNEPLKKFLKEDSFIPFPDGKMEHVDVDDDGYEVVMVNTEHGPVPLEEDGEIEVEICNHQGEPATSVSTWSFDLVCMTDI</sequence>